<accession>A0A2S9YFV3</accession>
<reference evidence="3 4" key="1">
    <citation type="submission" date="2018-03" db="EMBL/GenBank/DDBJ databases">
        <title>Draft Genome Sequences of the Obligatory Marine Myxobacteria Enhygromyxa salina SWB007.</title>
        <authorList>
            <person name="Poehlein A."/>
            <person name="Moghaddam J.A."/>
            <person name="Harms H."/>
            <person name="Alanjari M."/>
            <person name="Koenig G.M."/>
            <person name="Daniel R."/>
            <person name="Schaeberle T.F."/>
        </authorList>
    </citation>
    <scope>NUCLEOTIDE SEQUENCE [LARGE SCALE GENOMIC DNA]</scope>
    <source>
        <strain evidence="3 4">SWB007</strain>
    </source>
</reference>
<gene>
    <name evidence="3" type="ORF">ENSA7_52230</name>
</gene>
<dbReference type="SUPFAM" id="SSF52833">
    <property type="entry name" value="Thioredoxin-like"/>
    <property type="match status" value="1"/>
</dbReference>
<protein>
    <submittedName>
        <fullName evidence="3">AhpC/TSA family protein</fullName>
    </submittedName>
</protein>
<dbReference type="Pfam" id="PF00578">
    <property type="entry name" value="AhpC-TSA"/>
    <property type="match status" value="1"/>
</dbReference>
<sequence>MTLMRAAVSCLVGTHARALVPGLLTAVVLVSGCDVDNAGAAFAGDGLDAGGSEGPEDSDGSEGEGETGDADENAPQSGCDAPSPYMGGWDIGCCQAEVTPSEWAPGGVGPGTVIPDWTFTDQFGDAVRVYDFCHQAIYFEYAAMWCGACQGHAPEVANLFNSYEARGLMTLTYMSESVNGGPATQADVQAWASDYGQAGLVVFSSAQDVWYPFGADVGGGSFSISLPGTMLVGTGGKIARLGIPTIQEIELVIPGE</sequence>
<dbReference type="InterPro" id="IPR013766">
    <property type="entry name" value="Thioredoxin_domain"/>
</dbReference>
<feature type="domain" description="Thioredoxin" evidence="2">
    <location>
        <begin position="108"/>
        <end position="256"/>
    </location>
</feature>
<dbReference type="GO" id="GO:0016209">
    <property type="term" value="F:antioxidant activity"/>
    <property type="evidence" value="ECO:0007669"/>
    <property type="project" value="InterPro"/>
</dbReference>
<dbReference type="InterPro" id="IPR000866">
    <property type="entry name" value="AhpC/TSA"/>
</dbReference>
<evidence type="ECO:0000313" key="4">
    <source>
        <dbReference type="Proteomes" id="UP000238823"/>
    </source>
</evidence>
<dbReference type="Gene3D" id="3.40.30.10">
    <property type="entry name" value="Glutaredoxin"/>
    <property type="match status" value="1"/>
</dbReference>
<proteinExistence type="predicted"/>
<dbReference type="PROSITE" id="PS51257">
    <property type="entry name" value="PROKAR_LIPOPROTEIN"/>
    <property type="match status" value="1"/>
</dbReference>
<dbReference type="Proteomes" id="UP000238823">
    <property type="component" value="Unassembled WGS sequence"/>
</dbReference>
<name>A0A2S9YFV3_9BACT</name>
<feature type="region of interest" description="Disordered" evidence="1">
    <location>
        <begin position="46"/>
        <end position="81"/>
    </location>
</feature>
<comment type="caution">
    <text evidence="3">The sequence shown here is derived from an EMBL/GenBank/DDBJ whole genome shotgun (WGS) entry which is preliminary data.</text>
</comment>
<evidence type="ECO:0000259" key="2">
    <source>
        <dbReference type="PROSITE" id="PS51352"/>
    </source>
</evidence>
<organism evidence="3 4">
    <name type="scientific">Enhygromyxa salina</name>
    <dbReference type="NCBI Taxonomy" id="215803"/>
    <lineage>
        <taxon>Bacteria</taxon>
        <taxon>Pseudomonadati</taxon>
        <taxon>Myxococcota</taxon>
        <taxon>Polyangia</taxon>
        <taxon>Nannocystales</taxon>
        <taxon>Nannocystaceae</taxon>
        <taxon>Enhygromyxa</taxon>
    </lineage>
</organism>
<dbReference type="GO" id="GO:0016491">
    <property type="term" value="F:oxidoreductase activity"/>
    <property type="evidence" value="ECO:0007669"/>
    <property type="project" value="InterPro"/>
</dbReference>
<dbReference type="InterPro" id="IPR036249">
    <property type="entry name" value="Thioredoxin-like_sf"/>
</dbReference>
<dbReference type="PROSITE" id="PS51352">
    <property type="entry name" value="THIOREDOXIN_2"/>
    <property type="match status" value="1"/>
</dbReference>
<evidence type="ECO:0000256" key="1">
    <source>
        <dbReference type="SAM" id="MobiDB-lite"/>
    </source>
</evidence>
<evidence type="ECO:0000313" key="3">
    <source>
        <dbReference type="EMBL" id="PRQ03932.1"/>
    </source>
</evidence>
<dbReference type="OrthoDB" id="9805634at2"/>
<feature type="compositionally biased region" description="Acidic residues" evidence="1">
    <location>
        <begin position="54"/>
        <end position="72"/>
    </location>
</feature>
<dbReference type="EMBL" id="PVNL01000106">
    <property type="protein sequence ID" value="PRQ03932.1"/>
    <property type="molecule type" value="Genomic_DNA"/>
</dbReference>
<dbReference type="AlphaFoldDB" id="A0A2S9YFV3"/>